<evidence type="ECO:0000256" key="1">
    <source>
        <dbReference type="SAM" id="MobiDB-lite"/>
    </source>
</evidence>
<evidence type="ECO:0000256" key="2">
    <source>
        <dbReference type="SAM" id="Phobius"/>
    </source>
</evidence>
<dbReference type="EMBL" id="CP059165">
    <property type="protein sequence ID" value="QLL06496.1"/>
    <property type="molecule type" value="Genomic_DNA"/>
</dbReference>
<keyword evidence="5" id="KW-1185">Reference proteome</keyword>
<feature type="domain" description="Mce/MlaD" evidence="3">
    <location>
        <begin position="58"/>
        <end position="132"/>
    </location>
</feature>
<proteinExistence type="predicted"/>
<dbReference type="KEGG" id="mgor:H0P51_22600"/>
<sequence>MIAERQLWERSARLVVDGVRMVAVRRTMVSVVGLVLTLSLALAYIAIGGLRINPARKTISLRIQLSESGGLLANQDVTLRGIPIGRITSLNLTRTGVEAVAVVNADVRIPRDSPVRVSGLSAAGEQYLDFRPQRGGGPYLTDGVVIGQQQTTIPLSLSQIIDDSHGSLAQLDPNEVKALMAELRVGREGPEKLAAIFDGSIFLASTLDGVLPQTVKLLRNTRTVLTTFHDLTPGLHRTSAEVQGVLEGVNKMDGGFRTLIDRGSGQLADIDNLIADNHENITQLLGNLTTISQLLYLRIPALQDLWRPDHEALIDRLASTFHDGGLWGVGEIYPRYRCDYDLPRRPPTQADFPEPYRYTYCKNPDPSVLIRGARNAPRPPGDDTAGPPAGYDPFATTDPTPVYPPYTLPTTYAGPPLPAWVPN</sequence>
<feature type="transmembrane region" description="Helical" evidence="2">
    <location>
        <begin position="28"/>
        <end position="47"/>
    </location>
</feature>
<dbReference type="Proteomes" id="UP000510682">
    <property type="component" value="Chromosome"/>
</dbReference>
<feature type="region of interest" description="Disordered" evidence="1">
    <location>
        <begin position="369"/>
        <end position="402"/>
    </location>
</feature>
<name>A0A7D6I5W3_9MYCO</name>
<dbReference type="GO" id="GO:0005576">
    <property type="term" value="C:extracellular region"/>
    <property type="evidence" value="ECO:0007669"/>
    <property type="project" value="TreeGrafter"/>
</dbReference>
<keyword evidence="2" id="KW-0472">Membrane</keyword>
<dbReference type="PANTHER" id="PTHR33371:SF16">
    <property type="entry name" value="MCE-FAMILY PROTEIN MCE3F"/>
    <property type="match status" value="1"/>
</dbReference>
<dbReference type="InterPro" id="IPR052336">
    <property type="entry name" value="MlaD_Phospholipid_Transporter"/>
</dbReference>
<evidence type="ECO:0000313" key="5">
    <source>
        <dbReference type="Proteomes" id="UP000510682"/>
    </source>
</evidence>
<evidence type="ECO:0000259" key="3">
    <source>
        <dbReference type="Pfam" id="PF02470"/>
    </source>
</evidence>
<reference evidence="4" key="1">
    <citation type="submission" date="2020-07" db="EMBL/GenBank/DDBJ databases">
        <title>Description of Mycobacterium gordonae subsp. intergordonae subsp.nov. and Mycobacterium gordonae subsp. gordonae subsp. nov.</title>
        <authorList>
            <person name="Huang H."/>
        </authorList>
    </citation>
    <scope>NUCLEOTIDE SEQUENCE [LARGE SCALE GENOMIC DNA]</scope>
    <source>
        <strain evidence="4">24T</strain>
    </source>
</reference>
<reference evidence="4" key="2">
    <citation type="submission" date="2020-07" db="EMBL/GenBank/DDBJ databases">
        <authorList>
            <person name="Yu X."/>
        </authorList>
    </citation>
    <scope>NUCLEOTIDE SEQUENCE [LARGE SCALE GENOMIC DNA]</scope>
    <source>
        <strain evidence="4">24T</strain>
    </source>
</reference>
<organism evidence="4 5">
    <name type="scientific">Mycobacterium vicinigordonae</name>
    <dbReference type="NCBI Taxonomy" id="1719132"/>
    <lineage>
        <taxon>Bacteria</taxon>
        <taxon>Bacillati</taxon>
        <taxon>Actinomycetota</taxon>
        <taxon>Actinomycetes</taxon>
        <taxon>Mycobacteriales</taxon>
        <taxon>Mycobacteriaceae</taxon>
        <taxon>Mycobacterium</taxon>
    </lineage>
</organism>
<gene>
    <name evidence="4" type="ORF">H0P51_22600</name>
</gene>
<dbReference type="PANTHER" id="PTHR33371">
    <property type="entry name" value="INTERMEMBRANE PHOSPHOLIPID TRANSPORT SYSTEM BINDING PROTEIN MLAD-RELATED"/>
    <property type="match status" value="1"/>
</dbReference>
<accession>A0A7D6I5W3</accession>
<keyword evidence="2" id="KW-0812">Transmembrane</keyword>
<feature type="compositionally biased region" description="Low complexity" evidence="1">
    <location>
        <begin position="382"/>
        <end position="400"/>
    </location>
</feature>
<keyword evidence="2" id="KW-1133">Transmembrane helix</keyword>
<protein>
    <submittedName>
        <fullName evidence="4">MCE family protein</fullName>
    </submittedName>
</protein>
<evidence type="ECO:0000313" key="4">
    <source>
        <dbReference type="EMBL" id="QLL06496.1"/>
    </source>
</evidence>
<dbReference type="AlphaFoldDB" id="A0A7D6I5W3"/>
<dbReference type="InterPro" id="IPR003399">
    <property type="entry name" value="Mce/MlaD"/>
</dbReference>
<dbReference type="Pfam" id="PF02470">
    <property type="entry name" value="MlaD"/>
    <property type="match status" value="1"/>
</dbReference>